<protein>
    <recommendedName>
        <fullName evidence="3">DKNYY family protein</fullName>
    </recommendedName>
</protein>
<dbReference type="RefSeq" id="WP_043374311.1">
    <property type="nucleotide sequence ID" value="NZ_CP006704.1"/>
</dbReference>
<dbReference type="Proteomes" id="UP000028782">
    <property type="component" value="Chromosome"/>
</dbReference>
<evidence type="ECO:0000313" key="2">
    <source>
        <dbReference type="Proteomes" id="UP000028782"/>
    </source>
</evidence>
<dbReference type="HOGENOM" id="CLU_1169084_0_0_4"/>
<organism evidence="1 2">
    <name type="scientific">Comamonas testosteroni TK102</name>
    <dbReference type="NCBI Taxonomy" id="1392005"/>
    <lineage>
        <taxon>Bacteria</taxon>
        <taxon>Pseudomonadati</taxon>
        <taxon>Pseudomonadota</taxon>
        <taxon>Betaproteobacteria</taxon>
        <taxon>Burkholderiales</taxon>
        <taxon>Comamonadaceae</taxon>
        <taxon>Comamonas</taxon>
    </lineage>
</organism>
<proteinExistence type="predicted"/>
<name>A0A076PU61_COMTE</name>
<dbReference type="EMBL" id="CP006704">
    <property type="protein sequence ID" value="AIJ48221.1"/>
    <property type="molecule type" value="Genomic_DNA"/>
</dbReference>
<reference evidence="1 2" key="1">
    <citation type="journal article" date="2014" name="Genome Announc.">
        <title>Complete Genome Sequence of Polychlorinated Biphenyl Degrader Comamonas testosteroni TK102 (NBRC 109938).</title>
        <authorList>
            <person name="Fukuda K."/>
            <person name="Hosoyama A."/>
            <person name="Tsuchikane K."/>
            <person name="Ohji S."/>
            <person name="Yamazoe A."/>
            <person name="Fujita N."/>
            <person name="Shintani M."/>
            <person name="Kimbara K."/>
        </authorList>
    </citation>
    <scope>NUCLEOTIDE SEQUENCE [LARGE SCALE GENOMIC DNA]</scope>
    <source>
        <strain evidence="1">TK102</strain>
    </source>
</reference>
<accession>A0A076PU61</accession>
<dbReference type="Pfam" id="PF13644">
    <property type="entry name" value="DKNYY"/>
    <property type="match status" value="1"/>
</dbReference>
<evidence type="ECO:0000313" key="1">
    <source>
        <dbReference type="EMBL" id="AIJ48221.1"/>
    </source>
</evidence>
<gene>
    <name evidence="1" type="ORF">O987_20640</name>
</gene>
<dbReference type="KEGG" id="ctes:O987_20640"/>
<dbReference type="AlphaFoldDB" id="A0A076PU61"/>
<dbReference type="InterPro" id="IPR027375">
    <property type="entry name" value="DKNYY"/>
</dbReference>
<sequence>MSWKKLADLPGQKVIGTYGSELWALRAAKVWHQGRRLATADAASFEISVNQQFIARDACSIFHAWSRLPNIDRNSFRQLGMYWLDRSSIYFEYETSLKPLAGSDPLTFRDLGGGYGSDAQAAWYWGRRMKNCIRSRHLQVMPDNDLYASDGEQIYCDGKPLRGANPLRWRILNSGFSGDDQAIYYLERKLPRADPPSWQHIHGAWSRDRIHVFHMHLIEKNAVPQCPDPACAPSCSR</sequence>
<evidence type="ECO:0008006" key="3">
    <source>
        <dbReference type="Google" id="ProtNLM"/>
    </source>
</evidence>